<gene>
    <name evidence="2" type="ORF">CY34DRAFT_775814</name>
</gene>
<evidence type="ECO:0000256" key="1">
    <source>
        <dbReference type="SAM" id="MobiDB-lite"/>
    </source>
</evidence>
<dbReference type="AlphaFoldDB" id="A0A0D0A7N4"/>
<accession>A0A0D0A7N4</accession>
<sequence>MVWKGYYGSTSSTPSSLSSQKTSTAGSKPVPWRRKERSDMPLKMNHHVLFVHEQCLWQGPEDLRKDKNPLEFSAAEFRVATMYMRGREHPFDFA</sequence>
<protein>
    <submittedName>
        <fullName evidence="2">Uncharacterized protein</fullName>
    </submittedName>
</protein>
<evidence type="ECO:0000313" key="3">
    <source>
        <dbReference type="Proteomes" id="UP000054485"/>
    </source>
</evidence>
<dbReference type="OrthoDB" id="10411423at2759"/>
<dbReference type="HOGENOM" id="CLU_2387649_0_0_1"/>
<dbReference type="EMBL" id="KN835163">
    <property type="protein sequence ID" value="KIK46100.1"/>
    <property type="molecule type" value="Genomic_DNA"/>
</dbReference>
<reference evidence="3" key="2">
    <citation type="submission" date="2015-01" db="EMBL/GenBank/DDBJ databases">
        <title>Evolutionary Origins and Diversification of the Mycorrhizal Mutualists.</title>
        <authorList>
            <consortium name="DOE Joint Genome Institute"/>
            <consortium name="Mycorrhizal Genomics Consortium"/>
            <person name="Kohler A."/>
            <person name="Kuo A."/>
            <person name="Nagy L.G."/>
            <person name="Floudas D."/>
            <person name="Copeland A."/>
            <person name="Barry K.W."/>
            <person name="Cichocki N."/>
            <person name="Veneault-Fourrey C."/>
            <person name="LaButti K."/>
            <person name="Lindquist E.A."/>
            <person name="Lipzen A."/>
            <person name="Lundell T."/>
            <person name="Morin E."/>
            <person name="Murat C."/>
            <person name="Riley R."/>
            <person name="Ohm R."/>
            <person name="Sun H."/>
            <person name="Tunlid A."/>
            <person name="Henrissat B."/>
            <person name="Grigoriev I.V."/>
            <person name="Hibbett D.S."/>
            <person name="Martin F."/>
        </authorList>
    </citation>
    <scope>NUCLEOTIDE SEQUENCE [LARGE SCALE GENOMIC DNA]</scope>
    <source>
        <strain evidence="3">UH-Slu-Lm8-n1</strain>
    </source>
</reference>
<dbReference type="Proteomes" id="UP000054485">
    <property type="component" value="Unassembled WGS sequence"/>
</dbReference>
<reference evidence="2 3" key="1">
    <citation type="submission" date="2014-04" db="EMBL/GenBank/DDBJ databases">
        <authorList>
            <consortium name="DOE Joint Genome Institute"/>
            <person name="Kuo A."/>
            <person name="Ruytinx J."/>
            <person name="Rineau F."/>
            <person name="Colpaert J."/>
            <person name="Kohler A."/>
            <person name="Nagy L.G."/>
            <person name="Floudas D."/>
            <person name="Copeland A."/>
            <person name="Barry K.W."/>
            <person name="Cichocki N."/>
            <person name="Veneault-Fourrey C."/>
            <person name="LaButti K."/>
            <person name="Lindquist E.A."/>
            <person name="Lipzen A."/>
            <person name="Lundell T."/>
            <person name="Morin E."/>
            <person name="Murat C."/>
            <person name="Sun H."/>
            <person name="Tunlid A."/>
            <person name="Henrissat B."/>
            <person name="Grigoriev I.V."/>
            <person name="Hibbett D.S."/>
            <person name="Martin F."/>
            <person name="Nordberg H.P."/>
            <person name="Cantor M.N."/>
            <person name="Hua S.X."/>
        </authorList>
    </citation>
    <scope>NUCLEOTIDE SEQUENCE [LARGE SCALE GENOMIC DNA]</scope>
    <source>
        <strain evidence="2 3">UH-Slu-Lm8-n1</strain>
    </source>
</reference>
<name>A0A0D0A7N4_9AGAM</name>
<dbReference type="InParanoid" id="A0A0D0A7N4"/>
<proteinExistence type="predicted"/>
<keyword evidence="3" id="KW-1185">Reference proteome</keyword>
<feature type="compositionally biased region" description="Low complexity" evidence="1">
    <location>
        <begin position="9"/>
        <end position="27"/>
    </location>
</feature>
<evidence type="ECO:0000313" key="2">
    <source>
        <dbReference type="EMBL" id="KIK46100.1"/>
    </source>
</evidence>
<feature type="region of interest" description="Disordered" evidence="1">
    <location>
        <begin position="1"/>
        <end position="37"/>
    </location>
</feature>
<organism evidence="2 3">
    <name type="scientific">Suillus luteus UH-Slu-Lm8-n1</name>
    <dbReference type="NCBI Taxonomy" id="930992"/>
    <lineage>
        <taxon>Eukaryota</taxon>
        <taxon>Fungi</taxon>
        <taxon>Dikarya</taxon>
        <taxon>Basidiomycota</taxon>
        <taxon>Agaricomycotina</taxon>
        <taxon>Agaricomycetes</taxon>
        <taxon>Agaricomycetidae</taxon>
        <taxon>Boletales</taxon>
        <taxon>Suillineae</taxon>
        <taxon>Suillaceae</taxon>
        <taxon>Suillus</taxon>
    </lineage>
</organism>